<dbReference type="InterPro" id="IPR006764">
    <property type="entry name" value="SAM_dep_MeTrfase_SAV2177_type"/>
</dbReference>
<dbReference type="GO" id="GO:0032259">
    <property type="term" value="P:methylation"/>
    <property type="evidence" value="ECO:0007669"/>
    <property type="project" value="UniProtKB-KW"/>
</dbReference>
<dbReference type="PIRSF" id="PIRSF017393">
    <property type="entry name" value="MTase_SAV2177"/>
    <property type="match status" value="1"/>
</dbReference>
<comment type="caution">
    <text evidence="1">The sequence shown here is derived from an EMBL/GenBank/DDBJ whole genome shotgun (WGS) entry which is preliminary data.</text>
</comment>
<dbReference type="InterPro" id="IPR029063">
    <property type="entry name" value="SAM-dependent_MTases_sf"/>
</dbReference>
<dbReference type="Gene3D" id="3.40.50.150">
    <property type="entry name" value="Vaccinia Virus protein VP39"/>
    <property type="match status" value="1"/>
</dbReference>
<dbReference type="Pfam" id="PF04672">
    <property type="entry name" value="Methyltransf_19"/>
    <property type="match status" value="1"/>
</dbReference>
<dbReference type="AlphaFoldDB" id="A0A1E7LCR7"/>
<dbReference type="GO" id="GO:0008168">
    <property type="term" value="F:methyltransferase activity"/>
    <property type="evidence" value="ECO:0007669"/>
    <property type="project" value="UniProtKB-KW"/>
</dbReference>
<dbReference type="Proteomes" id="UP000176005">
    <property type="component" value="Unassembled WGS sequence"/>
</dbReference>
<dbReference type="EMBL" id="LJGW01000041">
    <property type="protein sequence ID" value="OEV13763.1"/>
    <property type="molecule type" value="Genomic_DNA"/>
</dbReference>
<sequence length="272" mass="30417">MTTSGKPEIDTSRPHSARMYDYYLGGKDWYPVDEKAAERVLEVCPQIRRTAETNRSFMHRATRTLASEHGVRQFVDIGTGIPTAPNLHQVAQEVAPDARIVYADHDATVLEYAHVLMRSTPEGRTAYISADVREDSILDSPRLREVIDLNEPVALSLVALLHFVPDDNKPYDIVSRMLDRLAPGSFLVLSHCTNDFDAVAWQGVKKVYDAGGTTVQFRTKEEVERFFDGLELLEPKVTVAHDWRPDEPADPTGEEADLLRSAALYAGVGRKP</sequence>
<proteinExistence type="predicted"/>
<evidence type="ECO:0000313" key="1">
    <source>
        <dbReference type="EMBL" id="OEV13763.1"/>
    </source>
</evidence>
<protein>
    <submittedName>
        <fullName evidence="1">Methyltransferase</fullName>
    </submittedName>
</protein>
<keyword evidence="1" id="KW-0489">Methyltransferase</keyword>
<reference evidence="1 2" key="1">
    <citation type="journal article" date="2016" name="Front. Microbiol.">
        <title>Comparative Genomics Analysis of Streptomyces Species Reveals Their Adaptation to the Marine Environment and Their Diversity at the Genomic Level.</title>
        <authorList>
            <person name="Tian X."/>
            <person name="Zhang Z."/>
            <person name="Yang T."/>
            <person name="Chen M."/>
            <person name="Li J."/>
            <person name="Chen F."/>
            <person name="Yang J."/>
            <person name="Li W."/>
            <person name="Zhang B."/>
            <person name="Zhang Z."/>
            <person name="Wu J."/>
            <person name="Zhang C."/>
            <person name="Long L."/>
            <person name="Xiao J."/>
        </authorList>
    </citation>
    <scope>NUCLEOTIDE SEQUENCE [LARGE SCALE GENOMIC DNA]</scope>
    <source>
        <strain evidence="1 2">SCSIO 10429</strain>
    </source>
</reference>
<evidence type="ECO:0000313" key="2">
    <source>
        <dbReference type="Proteomes" id="UP000176005"/>
    </source>
</evidence>
<keyword evidence="2" id="KW-1185">Reference proteome</keyword>
<keyword evidence="1" id="KW-0808">Transferase</keyword>
<gene>
    <name evidence="1" type="ORF">AN218_01965</name>
</gene>
<name>A0A1E7LCR7_9ACTN</name>
<dbReference type="SUPFAM" id="SSF53335">
    <property type="entry name" value="S-adenosyl-L-methionine-dependent methyltransferases"/>
    <property type="match status" value="1"/>
</dbReference>
<dbReference type="PATRIC" id="fig|518642.10.peg.5906"/>
<dbReference type="RefSeq" id="WP_070014692.1">
    <property type="nucleotide sequence ID" value="NZ_LJGW01000041.1"/>
</dbReference>
<accession>A0A1E7LCR7</accession>
<organism evidence="1 2">
    <name type="scientific">Streptomyces nanshensis</name>
    <dbReference type="NCBI Taxonomy" id="518642"/>
    <lineage>
        <taxon>Bacteria</taxon>
        <taxon>Bacillati</taxon>
        <taxon>Actinomycetota</taxon>
        <taxon>Actinomycetes</taxon>
        <taxon>Kitasatosporales</taxon>
        <taxon>Streptomycetaceae</taxon>
        <taxon>Streptomyces</taxon>
    </lineage>
</organism>